<gene>
    <name evidence="9" type="ORF">EAV92_13130</name>
</gene>
<dbReference type="CDD" id="cd06261">
    <property type="entry name" value="TM_PBP2"/>
    <property type="match status" value="1"/>
</dbReference>
<dbReference type="AlphaFoldDB" id="A0A3G3JZ14"/>
<feature type="transmembrane region" description="Helical" evidence="7">
    <location>
        <begin position="12"/>
        <end position="31"/>
    </location>
</feature>
<feature type="transmembrane region" description="Helical" evidence="7">
    <location>
        <begin position="108"/>
        <end position="129"/>
    </location>
</feature>
<dbReference type="Pfam" id="PF00528">
    <property type="entry name" value="BPD_transp_1"/>
    <property type="match status" value="1"/>
</dbReference>
<evidence type="ECO:0000256" key="1">
    <source>
        <dbReference type="ARBA" id="ARBA00004651"/>
    </source>
</evidence>
<dbReference type="PROSITE" id="PS50928">
    <property type="entry name" value="ABC_TM1"/>
    <property type="match status" value="1"/>
</dbReference>
<evidence type="ECO:0000256" key="4">
    <source>
        <dbReference type="ARBA" id="ARBA00022692"/>
    </source>
</evidence>
<dbReference type="PANTHER" id="PTHR30193">
    <property type="entry name" value="ABC TRANSPORTER PERMEASE PROTEIN"/>
    <property type="match status" value="1"/>
</dbReference>
<dbReference type="RefSeq" id="WP_123041515.1">
    <property type="nucleotide sequence ID" value="NZ_CP033433.1"/>
</dbReference>
<dbReference type="GO" id="GO:0055085">
    <property type="term" value="P:transmembrane transport"/>
    <property type="evidence" value="ECO:0007669"/>
    <property type="project" value="InterPro"/>
</dbReference>
<feature type="transmembrane region" description="Helical" evidence="7">
    <location>
        <begin position="217"/>
        <end position="239"/>
    </location>
</feature>
<name>A0A3G3JZ14_9BACL</name>
<keyword evidence="2 7" id="KW-0813">Transport</keyword>
<keyword evidence="4 7" id="KW-0812">Transmembrane</keyword>
<dbReference type="EMBL" id="CP033433">
    <property type="protein sequence ID" value="AYQ73433.1"/>
    <property type="molecule type" value="Genomic_DNA"/>
</dbReference>
<evidence type="ECO:0000256" key="5">
    <source>
        <dbReference type="ARBA" id="ARBA00022989"/>
    </source>
</evidence>
<dbReference type="KEGG" id="coh:EAV92_13130"/>
<proteinExistence type="inferred from homology"/>
<evidence type="ECO:0000256" key="2">
    <source>
        <dbReference type="ARBA" id="ARBA00022448"/>
    </source>
</evidence>
<keyword evidence="10" id="KW-1185">Reference proteome</keyword>
<dbReference type="PANTHER" id="PTHR30193:SF41">
    <property type="entry name" value="DIACETYLCHITOBIOSE UPTAKE SYSTEM PERMEASE PROTEIN NGCF"/>
    <property type="match status" value="1"/>
</dbReference>
<keyword evidence="6 7" id="KW-0472">Membrane</keyword>
<feature type="transmembrane region" description="Helical" evidence="7">
    <location>
        <begin position="259"/>
        <end position="285"/>
    </location>
</feature>
<organism evidence="9 10">
    <name type="scientific">Cohnella candidum</name>
    <dbReference type="NCBI Taxonomy" id="2674991"/>
    <lineage>
        <taxon>Bacteria</taxon>
        <taxon>Bacillati</taxon>
        <taxon>Bacillota</taxon>
        <taxon>Bacilli</taxon>
        <taxon>Bacillales</taxon>
        <taxon>Paenibacillaceae</taxon>
        <taxon>Cohnella</taxon>
    </lineage>
</organism>
<evidence type="ECO:0000256" key="7">
    <source>
        <dbReference type="RuleBase" id="RU363032"/>
    </source>
</evidence>
<protein>
    <submittedName>
        <fullName evidence="9">Sugar ABC transporter permease</fullName>
    </submittedName>
</protein>
<feature type="transmembrane region" description="Helical" evidence="7">
    <location>
        <begin position="76"/>
        <end position="96"/>
    </location>
</feature>
<reference evidence="9 10" key="1">
    <citation type="submission" date="2018-10" db="EMBL/GenBank/DDBJ databases">
        <title>Genome Sequence of Cohnella sp.</title>
        <authorList>
            <person name="Srinivasan S."/>
            <person name="Kim M.K."/>
        </authorList>
    </citation>
    <scope>NUCLEOTIDE SEQUENCE [LARGE SCALE GENOMIC DNA]</scope>
    <source>
        <strain evidence="9 10">18JY8-7</strain>
    </source>
</reference>
<evidence type="ECO:0000313" key="10">
    <source>
        <dbReference type="Proteomes" id="UP000269097"/>
    </source>
</evidence>
<dbReference type="GO" id="GO:0005886">
    <property type="term" value="C:plasma membrane"/>
    <property type="evidence" value="ECO:0007669"/>
    <property type="project" value="UniProtKB-SubCell"/>
</dbReference>
<feature type="transmembrane region" description="Helical" evidence="7">
    <location>
        <begin position="158"/>
        <end position="181"/>
    </location>
</feature>
<dbReference type="Proteomes" id="UP000269097">
    <property type="component" value="Chromosome"/>
</dbReference>
<dbReference type="InterPro" id="IPR000515">
    <property type="entry name" value="MetI-like"/>
</dbReference>
<evidence type="ECO:0000259" key="8">
    <source>
        <dbReference type="PROSITE" id="PS50928"/>
    </source>
</evidence>
<dbReference type="SUPFAM" id="SSF161098">
    <property type="entry name" value="MetI-like"/>
    <property type="match status" value="1"/>
</dbReference>
<evidence type="ECO:0000256" key="6">
    <source>
        <dbReference type="ARBA" id="ARBA00023136"/>
    </source>
</evidence>
<feature type="domain" description="ABC transmembrane type-1" evidence="8">
    <location>
        <begin position="75"/>
        <end position="286"/>
    </location>
</feature>
<dbReference type="InterPro" id="IPR035906">
    <property type="entry name" value="MetI-like_sf"/>
</dbReference>
<keyword evidence="5 7" id="KW-1133">Transmembrane helix</keyword>
<accession>A0A3G3JZ14</accession>
<keyword evidence="3" id="KW-1003">Cell membrane</keyword>
<sequence length="297" mass="32765">MNGLSYRAQKRIVLALFMTVPLLLLGLFTYYPAVKLIYMSFTDWDGLEANPRGIGWSNYAEVFRNPDLFGVFVHQIPYALIGIAQNALAIVFAVILNSKLRGRNGFRVLMFLPFIMNAVAVAFMFQYVFDTANGSLNLLLKAIGLERLSHTSWLGNQALVNFSLASISMWRFMGYNMVIYLGALQSIPADMYEAAKIDGAGRLQTLFRLTLPNLTKIVQLNMFLTLSGALAVFDLPFALTKGGPAGASETFLYKTIETAFQFNNFGLASAMSVVLLVIVVLVLGAQNLVIGRGGREE</sequence>
<comment type="subcellular location">
    <subcellularLocation>
        <location evidence="1 7">Cell membrane</location>
        <topology evidence="1 7">Multi-pass membrane protein</topology>
    </subcellularLocation>
</comment>
<comment type="similarity">
    <text evidence="7">Belongs to the binding-protein-dependent transport system permease family.</text>
</comment>
<dbReference type="Gene3D" id="1.10.3720.10">
    <property type="entry name" value="MetI-like"/>
    <property type="match status" value="1"/>
</dbReference>
<dbReference type="InterPro" id="IPR051393">
    <property type="entry name" value="ABC_transporter_permease"/>
</dbReference>
<evidence type="ECO:0000256" key="3">
    <source>
        <dbReference type="ARBA" id="ARBA00022475"/>
    </source>
</evidence>
<evidence type="ECO:0000313" key="9">
    <source>
        <dbReference type="EMBL" id="AYQ73433.1"/>
    </source>
</evidence>